<evidence type="ECO:0000313" key="2">
    <source>
        <dbReference type="EMBL" id="MFB9776373.1"/>
    </source>
</evidence>
<sequence>METAPFHATKVHAIACLSFATLNLCFAILYNAIGLAIACAVVLAILWAEKTIQLSDSIRAARHESHTSTLFRIAAYTGVGTLVINVLLATRTAFNKDLLSGGSGVSGLILTAISLAAYIPLFVRLRTLASQ</sequence>
<feature type="transmembrane region" description="Helical" evidence="1">
    <location>
        <begin position="27"/>
        <end position="48"/>
    </location>
</feature>
<comment type="caution">
    <text evidence="2">The sequence shown here is derived from an EMBL/GenBank/DDBJ whole genome shotgun (WGS) entry which is preliminary data.</text>
</comment>
<evidence type="ECO:0000256" key="1">
    <source>
        <dbReference type="SAM" id="Phobius"/>
    </source>
</evidence>
<feature type="transmembrane region" description="Helical" evidence="1">
    <location>
        <begin position="101"/>
        <end position="123"/>
    </location>
</feature>
<dbReference type="RefSeq" id="WP_376840186.1">
    <property type="nucleotide sequence ID" value="NZ_JBHMAU010000052.1"/>
</dbReference>
<keyword evidence="1" id="KW-1133">Transmembrane helix</keyword>
<protein>
    <submittedName>
        <fullName evidence="2">Uncharacterized protein</fullName>
    </submittedName>
</protein>
<keyword evidence="1" id="KW-0472">Membrane</keyword>
<reference evidence="2 3" key="1">
    <citation type="submission" date="2024-09" db="EMBL/GenBank/DDBJ databases">
        <authorList>
            <person name="Sun Q."/>
            <person name="Mori K."/>
        </authorList>
    </citation>
    <scope>NUCLEOTIDE SEQUENCE [LARGE SCALE GENOMIC DNA]</scope>
    <source>
        <strain evidence="2 3">JCM 11683</strain>
    </source>
</reference>
<feature type="transmembrane region" description="Helical" evidence="1">
    <location>
        <begin position="69"/>
        <end position="89"/>
    </location>
</feature>
<keyword evidence="3" id="KW-1185">Reference proteome</keyword>
<name>A0ABV5X2H1_9MICO</name>
<gene>
    <name evidence="2" type="ORF">ACFFN1_08145</name>
</gene>
<organism evidence="2 3">
    <name type="scientific">Brevibacterium otitidis</name>
    <dbReference type="NCBI Taxonomy" id="53364"/>
    <lineage>
        <taxon>Bacteria</taxon>
        <taxon>Bacillati</taxon>
        <taxon>Actinomycetota</taxon>
        <taxon>Actinomycetes</taxon>
        <taxon>Micrococcales</taxon>
        <taxon>Brevibacteriaceae</taxon>
        <taxon>Brevibacterium</taxon>
    </lineage>
</organism>
<accession>A0ABV5X2H1</accession>
<dbReference type="Proteomes" id="UP001589707">
    <property type="component" value="Unassembled WGS sequence"/>
</dbReference>
<keyword evidence="1" id="KW-0812">Transmembrane</keyword>
<dbReference type="EMBL" id="JBHMAU010000052">
    <property type="protein sequence ID" value="MFB9776373.1"/>
    <property type="molecule type" value="Genomic_DNA"/>
</dbReference>
<evidence type="ECO:0000313" key="3">
    <source>
        <dbReference type="Proteomes" id="UP001589707"/>
    </source>
</evidence>
<proteinExistence type="predicted"/>